<dbReference type="EMBL" id="LR798330">
    <property type="protein sequence ID" value="CAB5224054.1"/>
    <property type="molecule type" value="Genomic_DNA"/>
</dbReference>
<organism evidence="2">
    <name type="scientific">uncultured Caudovirales phage</name>
    <dbReference type="NCBI Taxonomy" id="2100421"/>
    <lineage>
        <taxon>Viruses</taxon>
        <taxon>Duplodnaviria</taxon>
        <taxon>Heunggongvirae</taxon>
        <taxon>Uroviricota</taxon>
        <taxon>Caudoviricetes</taxon>
        <taxon>Peduoviridae</taxon>
        <taxon>Maltschvirus</taxon>
        <taxon>Maltschvirus maltsch</taxon>
    </lineage>
</organism>
<name>A0A6J7X0S0_9CAUD</name>
<sequence length="195" mass="22274">MSEIKVIDYTIDDTGLYGVSAVSVVDKPAIEMDFVALSKQDKKVFQSVQEGEKRMLYGPALIPEQLIYREEKDGTPFYIRYKKDVIEMISQEFLRLNRQNNATFMHEISVAGVSIVESWIVGNPDKSQQFGFNLPEGTWFIGMKVYNDAIWQKAKEGEIKGFSIEGYFMNLSESLIESSKAEKIIEEFLDELNNG</sequence>
<reference evidence="2" key="1">
    <citation type="submission" date="2020-05" db="EMBL/GenBank/DDBJ databases">
        <authorList>
            <person name="Chiriac C."/>
            <person name="Salcher M."/>
            <person name="Ghai R."/>
            <person name="Kavagutti S V."/>
        </authorList>
    </citation>
    <scope>NUCLEOTIDE SEQUENCE</scope>
</reference>
<protein>
    <submittedName>
        <fullName evidence="2">Phage-like element PBSX protein, XkdF</fullName>
    </submittedName>
</protein>
<dbReference type="Pfam" id="PF14550">
    <property type="entry name" value="Peptidase_S78_2"/>
    <property type="match status" value="1"/>
</dbReference>
<evidence type="ECO:0000313" key="2">
    <source>
        <dbReference type="EMBL" id="CAB5224054.1"/>
    </source>
</evidence>
<evidence type="ECO:0000259" key="1">
    <source>
        <dbReference type="Pfam" id="PF14550"/>
    </source>
</evidence>
<gene>
    <name evidence="2" type="ORF">UFOVP386_21</name>
</gene>
<accession>A0A6J7X0S0</accession>
<proteinExistence type="predicted"/>
<dbReference type="InterPro" id="IPR027924">
    <property type="entry name" value="XkdF"/>
</dbReference>
<feature type="domain" description="Phage-like element PBSX protein XkdF" evidence="1">
    <location>
        <begin position="81"/>
        <end position="167"/>
    </location>
</feature>